<name>A0A5J4W5U1_9EUKA</name>
<sequence length="87" mass="9777">MILPKESVFNPRKAKEKGNQCPVFSSEYSSFVIKAQSFVELPLRFTPPHPGMFNHTILLQSDPQQFIPQPQNVQFSIPVHLAGEGVV</sequence>
<evidence type="ECO:0000313" key="2">
    <source>
        <dbReference type="Proteomes" id="UP000324800"/>
    </source>
</evidence>
<proteinExistence type="predicted"/>
<gene>
    <name evidence="1" type="ORF">EZS28_014173</name>
</gene>
<accession>A0A5J4W5U1</accession>
<dbReference type="Proteomes" id="UP000324800">
    <property type="component" value="Unassembled WGS sequence"/>
</dbReference>
<organism evidence="1 2">
    <name type="scientific">Streblomastix strix</name>
    <dbReference type="NCBI Taxonomy" id="222440"/>
    <lineage>
        <taxon>Eukaryota</taxon>
        <taxon>Metamonada</taxon>
        <taxon>Preaxostyla</taxon>
        <taxon>Oxymonadida</taxon>
        <taxon>Streblomastigidae</taxon>
        <taxon>Streblomastix</taxon>
    </lineage>
</organism>
<dbReference type="AlphaFoldDB" id="A0A5J4W5U1"/>
<protein>
    <submittedName>
        <fullName evidence="1">Uncharacterized protein</fullName>
    </submittedName>
</protein>
<reference evidence="1 2" key="1">
    <citation type="submission" date="2019-03" db="EMBL/GenBank/DDBJ databases">
        <title>Single cell metagenomics reveals metabolic interactions within the superorganism composed of flagellate Streblomastix strix and complex community of Bacteroidetes bacteria on its surface.</title>
        <authorList>
            <person name="Treitli S.C."/>
            <person name="Kolisko M."/>
            <person name="Husnik F."/>
            <person name="Keeling P."/>
            <person name="Hampl V."/>
        </authorList>
    </citation>
    <scope>NUCLEOTIDE SEQUENCE [LARGE SCALE GENOMIC DNA]</scope>
    <source>
        <strain evidence="1">ST1C</strain>
    </source>
</reference>
<evidence type="ECO:0000313" key="1">
    <source>
        <dbReference type="EMBL" id="KAA6390301.1"/>
    </source>
</evidence>
<comment type="caution">
    <text evidence="1">The sequence shown here is derived from an EMBL/GenBank/DDBJ whole genome shotgun (WGS) entry which is preliminary data.</text>
</comment>
<dbReference type="EMBL" id="SNRW01003268">
    <property type="protein sequence ID" value="KAA6390301.1"/>
    <property type="molecule type" value="Genomic_DNA"/>
</dbReference>